<evidence type="ECO:0000313" key="9">
    <source>
        <dbReference type="Proteomes" id="UP001378592"/>
    </source>
</evidence>
<accession>A0AAN9W1F0</accession>
<evidence type="ECO:0000256" key="6">
    <source>
        <dbReference type="ARBA" id="ARBA00023136"/>
    </source>
</evidence>
<keyword evidence="4" id="KW-0735">Signal-anchor</keyword>
<keyword evidence="6 7" id="KW-0472">Membrane</keyword>
<evidence type="ECO:0000256" key="2">
    <source>
        <dbReference type="ARBA" id="ARBA00006462"/>
    </source>
</evidence>
<keyword evidence="5 7" id="KW-1133">Transmembrane helix</keyword>
<evidence type="ECO:0000256" key="5">
    <source>
        <dbReference type="ARBA" id="ARBA00022989"/>
    </source>
</evidence>
<evidence type="ECO:0000256" key="3">
    <source>
        <dbReference type="ARBA" id="ARBA00022692"/>
    </source>
</evidence>
<dbReference type="Gene3D" id="3.90.550.50">
    <property type="match status" value="1"/>
</dbReference>
<evidence type="ECO:0000256" key="4">
    <source>
        <dbReference type="ARBA" id="ARBA00022968"/>
    </source>
</evidence>
<protein>
    <submittedName>
        <fullName evidence="8">Uncharacterized protein</fullName>
    </submittedName>
</protein>
<keyword evidence="9" id="KW-1185">Reference proteome</keyword>
<dbReference type="PANTHER" id="PTHR23033:SF14">
    <property type="entry name" value="GLYCOPROTEIN-N-ACETYLGALACTOSAMINE 3-BETA-GALACTOSYLTRANSFERASE 1-RELATED"/>
    <property type="match status" value="1"/>
</dbReference>
<dbReference type="AlphaFoldDB" id="A0AAN9W1F0"/>
<keyword evidence="3 7" id="KW-0812">Transmembrane</keyword>
<name>A0AAN9W1F0_9ORTH</name>
<feature type="transmembrane region" description="Helical" evidence="7">
    <location>
        <begin position="12"/>
        <end position="30"/>
    </location>
</feature>
<reference evidence="8 9" key="1">
    <citation type="submission" date="2024-03" db="EMBL/GenBank/DDBJ databases">
        <title>The genome assembly and annotation of the cricket Gryllus longicercus Weissman &amp; Gray.</title>
        <authorList>
            <person name="Szrajer S."/>
            <person name="Gray D."/>
            <person name="Ylla G."/>
        </authorList>
    </citation>
    <scope>NUCLEOTIDE SEQUENCE [LARGE SCALE GENOMIC DNA]</scope>
    <source>
        <strain evidence="8">DAG 2021-001</strain>
        <tissue evidence="8">Whole body minus gut</tissue>
    </source>
</reference>
<dbReference type="GO" id="GO:0016020">
    <property type="term" value="C:membrane"/>
    <property type="evidence" value="ECO:0007669"/>
    <property type="project" value="UniProtKB-SubCell"/>
</dbReference>
<dbReference type="EMBL" id="JAZDUA010000027">
    <property type="protein sequence ID" value="KAK7872285.1"/>
    <property type="molecule type" value="Genomic_DNA"/>
</dbReference>
<sequence length="421" mass="48310">MDVLSVFRTCRKRVFVVGFAIGAVLAFLFFKTEHISSVKGSCRPEKRKLPNYGDWFAGKGLSRWPVNFDAFVYGKPEGATEAAFLEKEVSVLCAVFVRKVKNARAVKDTWGKHCNAIVFFGMQFDDSIPIVTFQPKNSFHFLCLSINHITNQYHDVQWILFVHDDMFVVPENLRYYVAPLDYNVPYYLGHPLTFWGQIYNVAEAGYVLSKASLKSIQMKFNSSEKCYNAGKYWKNEDFYLGKHLGNMGIFPKDTRDVGDHSRFHGNNFNQLLFPGRLSKLSSYWKKSLYPQIEGFGCCSNKSITFHGVEGDKLYTLEYLVHRLRVFRSPCIVGNKPAPTPFPVEQVWQQFLKAEGRESFSISAKEYFELWQNKISAPDAFNERMRQEHMNDVEATAVGFANMPHVLESMLSAVRANDSDNI</sequence>
<dbReference type="GO" id="GO:0016263">
    <property type="term" value="F:glycoprotein-N-acetylgalactosamine 3-beta-galactosyltransferase activity"/>
    <property type="evidence" value="ECO:0007669"/>
    <property type="project" value="TreeGrafter"/>
</dbReference>
<dbReference type="InterPro" id="IPR026050">
    <property type="entry name" value="C1GALT1/C1GALT1_chp1"/>
</dbReference>
<proteinExistence type="inferred from homology"/>
<dbReference type="PANTHER" id="PTHR23033">
    <property type="entry name" value="BETA1,3-GALACTOSYLTRANSFERASE"/>
    <property type="match status" value="1"/>
</dbReference>
<evidence type="ECO:0000256" key="1">
    <source>
        <dbReference type="ARBA" id="ARBA00004606"/>
    </source>
</evidence>
<organism evidence="8 9">
    <name type="scientific">Gryllus longicercus</name>
    <dbReference type="NCBI Taxonomy" id="2509291"/>
    <lineage>
        <taxon>Eukaryota</taxon>
        <taxon>Metazoa</taxon>
        <taxon>Ecdysozoa</taxon>
        <taxon>Arthropoda</taxon>
        <taxon>Hexapoda</taxon>
        <taxon>Insecta</taxon>
        <taxon>Pterygota</taxon>
        <taxon>Neoptera</taxon>
        <taxon>Polyneoptera</taxon>
        <taxon>Orthoptera</taxon>
        <taxon>Ensifera</taxon>
        <taxon>Gryllidea</taxon>
        <taxon>Grylloidea</taxon>
        <taxon>Gryllidae</taxon>
        <taxon>Gryllinae</taxon>
        <taxon>Gryllus</taxon>
    </lineage>
</organism>
<comment type="subcellular location">
    <subcellularLocation>
        <location evidence="1">Membrane</location>
        <topology evidence="1">Single-pass type II membrane protein</topology>
    </subcellularLocation>
</comment>
<evidence type="ECO:0000256" key="7">
    <source>
        <dbReference type="SAM" id="Phobius"/>
    </source>
</evidence>
<comment type="caution">
    <text evidence="8">The sequence shown here is derived from an EMBL/GenBank/DDBJ whole genome shotgun (WGS) entry which is preliminary data.</text>
</comment>
<comment type="similarity">
    <text evidence="2">Belongs to the glycosyltransferase 31 family. Beta3-Gal-T subfamily.</text>
</comment>
<dbReference type="Proteomes" id="UP001378592">
    <property type="component" value="Unassembled WGS sequence"/>
</dbReference>
<gene>
    <name evidence="8" type="ORF">R5R35_012128</name>
</gene>
<evidence type="ECO:0000313" key="8">
    <source>
        <dbReference type="EMBL" id="KAK7872285.1"/>
    </source>
</evidence>